<dbReference type="Proteomes" id="UP000288395">
    <property type="component" value="Unassembled WGS sequence"/>
</dbReference>
<dbReference type="InterPro" id="IPR001917">
    <property type="entry name" value="Aminotrans_II_pyridoxalP_BS"/>
</dbReference>
<proteinExistence type="inferred from homology"/>
<dbReference type="EC" id="2.3.1.47" evidence="5"/>
<dbReference type="GO" id="GO:0008710">
    <property type="term" value="F:8-amino-7-oxononanoate synthase activity"/>
    <property type="evidence" value="ECO:0007669"/>
    <property type="project" value="UniProtKB-EC"/>
</dbReference>
<dbReference type="Gene3D" id="3.40.640.10">
    <property type="entry name" value="Type I PLP-dependent aspartate aminotransferase-like (Major domain)"/>
    <property type="match status" value="1"/>
</dbReference>
<evidence type="ECO:0000256" key="8">
    <source>
        <dbReference type="ARBA" id="ARBA00022898"/>
    </source>
</evidence>
<keyword evidence="8 12" id="KW-0663">Pyridoxal phosphate</keyword>
<dbReference type="PANTHER" id="PTHR13693">
    <property type="entry name" value="CLASS II AMINOTRANSFERASE/8-AMINO-7-OXONONANOATE SYNTHASE"/>
    <property type="match status" value="1"/>
</dbReference>
<dbReference type="InterPro" id="IPR050087">
    <property type="entry name" value="AON_synthase_class-II"/>
</dbReference>
<evidence type="ECO:0000259" key="13">
    <source>
        <dbReference type="Pfam" id="PF00155"/>
    </source>
</evidence>
<feature type="domain" description="Aminotransferase class I/classII large" evidence="13">
    <location>
        <begin position="48"/>
        <end position="402"/>
    </location>
</feature>
<evidence type="ECO:0000256" key="6">
    <source>
        <dbReference type="ARBA" id="ARBA00022679"/>
    </source>
</evidence>
<evidence type="ECO:0000256" key="3">
    <source>
        <dbReference type="ARBA" id="ARBA00010008"/>
    </source>
</evidence>
<dbReference type="InterPro" id="IPR015424">
    <property type="entry name" value="PyrdxlP-dep_Trfase"/>
</dbReference>
<dbReference type="OrthoDB" id="9807157at2"/>
<dbReference type="RefSeq" id="WP_126765848.1">
    <property type="nucleotide sequence ID" value="NZ_PIPJ01000002.1"/>
</dbReference>
<comment type="similarity">
    <text evidence="3">Belongs to the class-II pyridoxal-phosphate-dependent aminotransferase family. BioF subfamily.</text>
</comment>
<organism evidence="14 15">
    <name type="scientific">Aliidiomarina iranensis</name>
    <dbReference type="NCBI Taxonomy" id="1434071"/>
    <lineage>
        <taxon>Bacteria</taxon>
        <taxon>Pseudomonadati</taxon>
        <taxon>Pseudomonadota</taxon>
        <taxon>Gammaproteobacteria</taxon>
        <taxon>Alteromonadales</taxon>
        <taxon>Idiomarinaceae</taxon>
        <taxon>Aliidiomarina</taxon>
    </lineage>
</organism>
<dbReference type="GO" id="GO:0030170">
    <property type="term" value="F:pyridoxal phosphate binding"/>
    <property type="evidence" value="ECO:0007669"/>
    <property type="project" value="InterPro"/>
</dbReference>
<evidence type="ECO:0000256" key="7">
    <source>
        <dbReference type="ARBA" id="ARBA00022756"/>
    </source>
</evidence>
<evidence type="ECO:0000256" key="12">
    <source>
        <dbReference type="RuleBase" id="RU003693"/>
    </source>
</evidence>
<evidence type="ECO:0000256" key="1">
    <source>
        <dbReference type="ARBA" id="ARBA00001933"/>
    </source>
</evidence>
<keyword evidence="7" id="KW-0093">Biotin biosynthesis</keyword>
<evidence type="ECO:0000256" key="4">
    <source>
        <dbReference type="ARBA" id="ARBA00011738"/>
    </source>
</evidence>
<comment type="caution">
    <text evidence="14">The sequence shown here is derived from an EMBL/GenBank/DDBJ whole genome shotgun (WGS) entry which is preliminary data.</text>
</comment>
<dbReference type="Pfam" id="PF00155">
    <property type="entry name" value="Aminotran_1_2"/>
    <property type="match status" value="1"/>
</dbReference>
<evidence type="ECO:0000256" key="2">
    <source>
        <dbReference type="ARBA" id="ARBA00004746"/>
    </source>
</evidence>
<sequence length="424" mass="46105">MNLEQTQAVINRGETLRNKLSAQLQKQSKQQLRRVLTPQKGNCTRAYNFSSNDYLGLSQHPKVIAAYQRGLSEWGAGAGASPLVTGYTTAHHELSEALSEWFGVERVLLFNSGFSANQGVLQVLTKAGVTAVIDKLCHASIYDGLGHGFGERIQRFRHNDYEDLQNRIENLPGSNCPLIVSEGVFSMDGDRPDIFALSANKGRGLLMLDDAHGIGLASPQASANELASGITSKGLARGECGKDNRGVFAHPSAHEIDIVTGTFGKAFGIAGAFVATDHQIADSILQNARHLIYSTAFAPAQAIAIHASLDILQENNHLQTELQNRIAYFQSLAAKLKLRLMPSNTPIQPLLVGDNALAMRLAQLLRAEGFQCIAIRPPTVPKGTARIRFTLSLNQSQEALEYLFIALDRILNADQELADACQLR</sequence>
<name>A0A432W057_9GAMM</name>
<dbReference type="Gene3D" id="3.90.1150.10">
    <property type="entry name" value="Aspartate Aminotransferase, domain 1"/>
    <property type="match status" value="1"/>
</dbReference>
<dbReference type="GO" id="GO:0009102">
    <property type="term" value="P:biotin biosynthetic process"/>
    <property type="evidence" value="ECO:0007669"/>
    <property type="project" value="UniProtKB-KW"/>
</dbReference>
<protein>
    <recommendedName>
        <fullName evidence="5">8-amino-7-oxononanoate synthase</fullName>
        <ecNumber evidence="5">2.3.1.47</ecNumber>
    </recommendedName>
    <alternativeName>
        <fullName evidence="9">7-keto-8-amino-pelargonic acid synthase</fullName>
    </alternativeName>
    <alternativeName>
        <fullName evidence="10">8-amino-7-ketopelargonate synthase</fullName>
    </alternativeName>
</protein>
<evidence type="ECO:0000256" key="10">
    <source>
        <dbReference type="ARBA" id="ARBA00033381"/>
    </source>
</evidence>
<evidence type="ECO:0000313" key="15">
    <source>
        <dbReference type="Proteomes" id="UP000288395"/>
    </source>
</evidence>
<gene>
    <name evidence="14" type="ORF">CWE08_04015</name>
</gene>
<evidence type="ECO:0000256" key="11">
    <source>
        <dbReference type="ARBA" id="ARBA00047715"/>
    </source>
</evidence>
<comment type="catalytic activity">
    <reaction evidence="11">
        <text>6-carboxyhexanoyl-[ACP] + L-alanine + H(+) = (8S)-8-amino-7-oxononanoate + holo-[ACP] + CO2</text>
        <dbReference type="Rhea" id="RHEA:42288"/>
        <dbReference type="Rhea" id="RHEA-COMP:9685"/>
        <dbReference type="Rhea" id="RHEA-COMP:9955"/>
        <dbReference type="ChEBI" id="CHEBI:15378"/>
        <dbReference type="ChEBI" id="CHEBI:16526"/>
        <dbReference type="ChEBI" id="CHEBI:57972"/>
        <dbReference type="ChEBI" id="CHEBI:64479"/>
        <dbReference type="ChEBI" id="CHEBI:78846"/>
        <dbReference type="ChEBI" id="CHEBI:149468"/>
        <dbReference type="EC" id="2.3.1.47"/>
    </reaction>
</comment>
<comment type="cofactor">
    <cofactor evidence="1 12">
        <name>pyridoxal 5'-phosphate</name>
        <dbReference type="ChEBI" id="CHEBI:597326"/>
    </cofactor>
</comment>
<dbReference type="AlphaFoldDB" id="A0A432W057"/>
<dbReference type="EMBL" id="PIPJ01000002">
    <property type="protein sequence ID" value="RUO22358.1"/>
    <property type="molecule type" value="Genomic_DNA"/>
</dbReference>
<dbReference type="PANTHER" id="PTHR13693:SF100">
    <property type="entry name" value="8-AMINO-7-OXONONANOATE SYNTHASE"/>
    <property type="match status" value="1"/>
</dbReference>
<dbReference type="InterPro" id="IPR004839">
    <property type="entry name" value="Aminotransferase_I/II_large"/>
</dbReference>
<keyword evidence="6" id="KW-0808">Transferase</keyword>
<evidence type="ECO:0000256" key="9">
    <source>
        <dbReference type="ARBA" id="ARBA00032610"/>
    </source>
</evidence>
<evidence type="ECO:0000313" key="14">
    <source>
        <dbReference type="EMBL" id="RUO22358.1"/>
    </source>
</evidence>
<evidence type="ECO:0000256" key="5">
    <source>
        <dbReference type="ARBA" id="ARBA00013187"/>
    </source>
</evidence>
<reference evidence="15" key="1">
    <citation type="journal article" date="2018" name="Front. Microbiol.">
        <title>Genome-Based Analysis Reveals the Taxonomy and Diversity of the Family Idiomarinaceae.</title>
        <authorList>
            <person name="Liu Y."/>
            <person name="Lai Q."/>
            <person name="Shao Z."/>
        </authorList>
    </citation>
    <scope>NUCLEOTIDE SEQUENCE [LARGE SCALE GENOMIC DNA]</scope>
    <source>
        <strain evidence="15">GBPy7</strain>
    </source>
</reference>
<dbReference type="SUPFAM" id="SSF53383">
    <property type="entry name" value="PLP-dependent transferases"/>
    <property type="match status" value="1"/>
</dbReference>
<comment type="subunit">
    <text evidence="4">Homodimer.</text>
</comment>
<keyword evidence="15" id="KW-1185">Reference proteome</keyword>
<accession>A0A432W057</accession>
<dbReference type="PROSITE" id="PS00599">
    <property type="entry name" value="AA_TRANSFER_CLASS_2"/>
    <property type="match status" value="1"/>
</dbReference>
<comment type="pathway">
    <text evidence="2">Cofactor biosynthesis; biotin biosynthesis.</text>
</comment>
<dbReference type="InterPro" id="IPR015421">
    <property type="entry name" value="PyrdxlP-dep_Trfase_major"/>
</dbReference>
<dbReference type="InterPro" id="IPR015422">
    <property type="entry name" value="PyrdxlP-dep_Trfase_small"/>
</dbReference>